<evidence type="ECO:0000256" key="3">
    <source>
        <dbReference type="ARBA" id="ARBA00022723"/>
    </source>
</evidence>
<feature type="transmembrane region" description="Helical" evidence="7">
    <location>
        <begin position="52"/>
        <end position="75"/>
    </location>
</feature>
<evidence type="ECO:0000256" key="5">
    <source>
        <dbReference type="ARBA" id="ARBA00023004"/>
    </source>
</evidence>
<sequence length="268" mass="29496">MSKIRLSEIRKYVLYGGTALILTGTAVSYGVGTYCSVCPVGFLQITAASGTVPVKMIPAVFIGVFAVYLLGRFFCSWLCTTTLLRTVSGTENKCRKCGTAESGYKGLMPYFVLAAALIFSFILGFPVFCLVCPVGLFFGVVYAFFRLFVVMEPSWNLIIFPAIIFSEIFILKKWCYFICPISAMFTLISKIPGIKFRPKVNQDTCQLSEGIPCSICRGVCPEGEEVLTDEKEMTEHCTNCMACKDACPTDSIVPGIYISGPMRKSVKK</sequence>
<dbReference type="RefSeq" id="WP_128465961.1">
    <property type="nucleotide sequence ID" value="NZ_CP035108.1"/>
</dbReference>
<evidence type="ECO:0000256" key="2">
    <source>
        <dbReference type="ARBA" id="ARBA00022485"/>
    </source>
</evidence>
<feature type="transmembrane region" description="Helical" evidence="7">
    <location>
        <begin position="12"/>
        <end position="32"/>
    </location>
</feature>
<evidence type="ECO:0000256" key="6">
    <source>
        <dbReference type="ARBA" id="ARBA00023014"/>
    </source>
</evidence>
<feature type="domain" description="4Fe-4S ferredoxin-type" evidence="8">
    <location>
        <begin position="224"/>
        <end position="257"/>
    </location>
</feature>
<gene>
    <name evidence="9" type="ORF">EP073_04395</name>
</gene>
<evidence type="ECO:0000313" key="9">
    <source>
        <dbReference type="EMBL" id="QAR32674.1"/>
    </source>
</evidence>
<dbReference type="InterPro" id="IPR051684">
    <property type="entry name" value="Electron_Trans/Redox"/>
</dbReference>
<dbReference type="PANTHER" id="PTHR30176:SF3">
    <property type="entry name" value="FERREDOXIN-TYPE PROTEIN NAPH"/>
    <property type="match status" value="1"/>
</dbReference>
<evidence type="ECO:0000256" key="1">
    <source>
        <dbReference type="ARBA" id="ARBA00022448"/>
    </source>
</evidence>
<keyword evidence="2" id="KW-0004">4Fe-4S</keyword>
<evidence type="ECO:0000256" key="7">
    <source>
        <dbReference type="SAM" id="Phobius"/>
    </source>
</evidence>
<organism evidence="9 10">
    <name type="scientific">Geovibrio thiophilus</name>
    <dbReference type="NCBI Taxonomy" id="139438"/>
    <lineage>
        <taxon>Bacteria</taxon>
        <taxon>Pseudomonadati</taxon>
        <taxon>Deferribacterota</taxon>
        <taxon>Deferribacteres</taxon>
        <taxon>Deferribacterales</taxon>
        <taxon>Geovibrionaceae</taxon>
        <taxon>Geovibrio</taxon>
    </lineage>
</organism>
<keyword evidence="4" id="KW-0249">Electron transport</keyword>
<evidence type="ECO:0000313" key="10">
    <source>
        <dbReference type="Proteomes" id="UP000287502"/>
    </source>
</evidence>
<dbReference type="SUPFAM" id="SSF54862">
    <property type="entry name" value="4Fe-4S ferredoxins"/>
    <property type="match status" value="1"/>
</dbReference>
<dbReference type="InterPro" id="IPR017900">
    <property type="entry name" value="4Fe4S_Fe_S_CS"/>
</dbReference>
<dbReference type="EMBL" id="CP035108">
    <property type="protein sequence ID" value="QAR32674.1"/>
    <property type="molecule type" value="Genomic_DNA"/>
</dbReference>
<proteinExistence type="predicted"/>
<accession>A0A410JWZ1</accession>
<keyword evidence="5" id="KW-0408">Iron</keyword>
<dbReference type="GO" id="GO:0046872">
    <property type="term" value="F:metal ion binding"/>
    <property type="evidence" value="ECO:0007669"/>
    <property type="project" value="UniProtKB-KW"/>
</dbReference>
<dbReference type="Pfam" id="PF12801">
    <property type="entry name" value="Fer4_5"/>
    <property type="match status" value="4"/>
</dbReference>
<keyword evidence="6" id="KW-0411">Iron-sulfur</keyword>
<keyword evidence="10" id="KW-1185">Reference proteome</keyword>
<dbReference type="PANTHER" id="PTHR30176">
    <property type="entry name" value="FERREDOXIN-TYPE PROTEIN NAPH"/>
    <property type="match status" value="1"/>
</dbReference>
<dbReference type="PROSITE" id="PS00198">
    <property type="entry name" value="4FE4S_FER_1"/>
    <property type="match status" value="1"/>
</dbReference>
<reference evidence="9 10" key="1">
    <citation type="submission" date="2019-01" db="EMBL/GenBank/DDBJ databases">
        <title>Geovibrio thiophilus DSM 11263, complete genome.</title>
        <authorList>
            <person name="Spring S."/>
            <person name="Bunk B."/>
            <person name="Sproer C."/>
        </authorList>
    </citation>
    <scope>NUCLEOTIDE SEQUENCE [LARGE SCALE GENOMIC DNA]</scope>
    <source>
        <strain evidence="9 10">DSM 11263</strain>
    </source>
</reference>
<feature type="transmembrane region" description="Helical" evidence="7">
    <location>
        <begin position="112"/>
        <end position="145"/>
    </location>
</feature>
<dbReference type="OrthoDB" id="9806398at2"/>
<keyword evidence="7" id="KW-1133">Transmembrane helix</keyword>
<keyword evidence="3" id="KW-0479">Metal-binding</keyword>
<dbReference type="Pfam" id="PF00037">
    <property type="entry name" value="Fer4"/>
    <property type="match status" value="1"/>
</dbReference>
<dbReference type="AlphaFoldDB" id="A0A410JWZ1"/>
<dbReference type="PROSITE" id="PS51379">
    <property type="entry name" value="4FE4S_FER_2"/>
    <property type="match status" value="1"/>
</dbReference>
<dbReference type="InterPro" id="IPR017896">
    <property type="entry name" value="4Fe4S_Fe-S-bd"/>
</dbReference>
<dbReference type="Proteomes" id="UP000287502">
    <property type="component" value="Chromosome"/>
</dbReference>
<dbReference type="KEGG" id="gtl:EP073_04395"/>
<feature type="transmembrane region" description="Helical" evidence="7">
    <location>
        <begin position="157"/>
        <end position="188"/>
    </location>
</feature>
<keyword evidence="7" id="KW-0472">Membrane</keyword>
<dbReference type="GO" id="GO:0051539">
    <property type="term" value="F:4 iron, 4 sulfur cluster binding"/>
    <property type="evidence" value="ECO:0007669"/>
    <property type="project" value="UniProtKB-KW"/>
</dbReference>
<evidence type="ECO:0000259" key="8">
    <source>
        <dbReference type="PROSITE" id="PS51379"/>
    </source>
</evidence>
<name>A0A410JWZ1_9BACT</name>
<evidence type="ECO:0000256" key="4">
    <source>
        <dbReference type="ARBA" id="ARBA00022982"/>
    </source>
</evidence>
<dbReference type="GO" id="GO:0005886">
    <property type="term" value="C:plasma membrane"/>
    <property type="evidence" value="ECO:0007669"/>
    <property type="project" value="TreeGrafter"/>
</dbReference>
<protein>
    <submittedName>
        <fullName evidence="9">4Fe-4S binding protein</fullName>
    </submittedName>
</protein>
<keyword evidence="1" id="KW-0813">Transport</keyword>
<keyword evidence="7" id="KW-0812">Transmembrane</keyword>